<dbReference type="PROSITE" id="PS50975">
    <property type="entry name" value="ATP_GRASP"/>
    <property type="match status" value="1"/>
</dbReference>
<name>A0AAT9HVW4_9ACTN</name>
<dbReference type="Gene3D" id="3.50.50.60">
    <property type="entry name" value="FAD/NAD(P)-binding domain"/>
    <property type="match status" value="1"/>
</dbReference>
<dbReference type="PRINTS" id="PR00469">
    <property type="entry name" value="PNDRDTASEII"/>
</dbReference>
<evidence type="ECO:0000256" key="2">
    <source>
        <dbReference type="ARBA" id="ARBA00023002"/>
    </source>
</evidence>
<evidence type="ECO:0000256" key="1">
    <source>
        <dbReference type="ARBA" id="ARBA00022630"/>
    </source>
</evidence>
<keyword evidence="3" id="KW-0547">Nucleotide-binding</keyword>
<keyword evidence="2" id="KW-0560">Oxidoreductase</keyword>
<organism evidence="5">
    <name type="scientific">Streptomyces haneummycinicus</name>
    <dbReference type="NCBI Taxonomy" id="3074435"/>
    <lineage>
        <taxon>Bacteria</taxon>
        <taxon>Bacillati</taxon>
        <taxon>Actinomycetota</taxon>
        <taxon>Actinomycetes</taxon>
        <taxon>Kitasatosporales</taxon>
        <taxon>Streptomycetaceae</taxon>
        <taxon>Streptomyces</taxon>
    </lineage>
</organism>
<keyword evidence="1" id="KW-0285">Flavoprotein</keyword>
<sequence>MSLLDTRVPAVLLRTDRNPFHHGTLGAVRSLGRAGVDVHVVADSTGSPVRRSRYVHGTHSPPPPGASAEQILDVLRKVAGRIGRPAVLIPLDDATAIAAGRLRDALAPSYLLPDMPAALAERVADKEQLAHVCAAVDVPHPRTLVPDSPRGAAEAARLLGLPLVAKWSRPWLLPAGGGLRSTQVLHTAHQARELYTRTAEAGSALLLQEFLPAGEDRDWFFHGYADRSGTVRAGGPGRKQLAWPRGAGLTAVGHWTPNPEVRELAERLIGALGYRGVFDLDFRRRGTTGGYHLLDFNPRPGAQFRLFADSAGLDVVRALHLDLTGRPLPDGEPVAGRSFVVENYAPFAALSARRTGPGGRELAWYAGDDRRPGWAMWALWARHVSGRLGRRLIPAASLYRRPARPPGRSRPHQLPYFPGFPDRQRESEQLMMYDLLVVGAGPYGLSIASHAAAAGLNLRVFGRPMASWRDHMPGGMFLKSEPWASNLSDPGGHWKLDAYCAEQGLTARHAQPIPVEAFASYGLWFARNAVPEVDERTITRISSGADGFTAVTEDGQALHARAVALAIGVMPFIEVPAALRGLHPSLVTHSSHHSDLGQFQGRDVTVIGGGQAALETAALLAEQGTRVRVLARAEQLRWNDVPPAWERPWWQSVRSPHSGLGPGWRNWFYSERPGLYRRLPEASRARIAATALGPAGAWWVRDRVERAVDLLPGQEVTAAAAVPGGLRLDLSGRDGSRRSLETEHVIAATGFKAHRDRLGLLSAELRGTLAVLPDGSPALGHSFESSQPGLFLAGLVTASGFGPAMRFVHGATFTASTLVQGCAAG</sequence>
<accession>A0AAT9HVW4</accession>
<proteinExistence type="predicted"/>
<reference evidence="5" key="2">
    <citation type="submission" date="2024-07" db="EMBL/GenBank/DDBJ databases">
        <title>Streptomyces haneummycinica sp. nov., a new antibiotic-producing actinobacterium isolated from marine sediment.</title>
        <authorList>
            <person name="Uemura M."/>
            <person name="Hamada M."/>
            <person name="Hirano S."/>
            <person name="Kobayashi K."/>
            <person name="Ohshiro T."/>
            <person name="Kobayashi T."/>
            <person name="Terahara T."/>
        </authorList>
    </citation>
    <scope>NUCLEOTIDE SEQUENCE</scope>
    <source>
        <strain evidence="5">KM77-8</strain>
    </source>
</reference>
<dbReference type="SUPFAM" id="SSF51905">
    <property type="entry name" value="FAD/NAD(P)-binding domain"/>
    <property type="match status" value="1"/>
</dbReference>
<gene>
    <name evidence="5" type="ORF">SHKM778_80400</name>
</gene>
<dbReference type="Pfam" id="PF13738">
    <property type="entry name" value="Pyr_redox_3"/>
    <property type="match status" value="1"/>
</dbReference>
<dbReference type="SUPFAM" id="SSF56059">
    <property type="entry name" value="Glutathione synthetase ATP-binding domain-like"/>
    <property type="match status" value="1"/>
</dbReference>
<evidence type="ECO:0000256" key="3">
    <source>
        <dbReference type="PROSITE-ProRule" id="PRU00409"/>
    </source>
</evidence>
<protein>
    <recommendedName>
        <fullName evidence="4">ATP-grasp domain-containing protein</fullName>
    </recommendedName>
</protein>
<dbReference type="PRINTS" id="PR00368">
    <property type="entry name" value="FADPNR"/>
</dbReference>
<dbReference type="InterPro" id="IPR050097">
    <property type="entry name" value="Ferredoxin-NADP_redctase_2"/>
</dbReference>
<feature type="domain" description="ATP-grasp" evidence="4">
    <location>
        <begin position="130"/>
        <end position="324"/>
    </location>
</feature>
<dbReference type="InterPro" id="IPR011761">
    <property type="entry name" value="ATP-grasp"/>
</dbReference>
<reference evidence="5" key="1">
    <citation type="submission" date="2024-06" db="EMBL/GenBank/DDBJ databases">
        <authorList>
            <consortium name="consrtm"/>
            <person name="Uemura M."/>
            <person name="Terahara T."/>
        </authorList>
    </citation>
    <scope>NUCLEOTIDE SEQUENCE</scope>
    <source>
        <strain evidence="5">KM77-8</strain>
    </source>
</reference>
<dbReference type="AlphaFoldDB" id="A0AAT9HVW4"/>
<dbReference type="EMBL" id="AP035768">
    <property type="protein sequence ID" value="BFO21652.1"/>
    <property type="molecule type" value="Genomic_DNA"/>
</dbReference>
<dbReference type="GO" id="GO:0046872">
    <property type="term" value="F:metal ion binding"/>
    <property type="evidence" value="ECO:0007669"/>
    <property type="project" value="InterPro"/>
</dbReference>
<dbReference type="InterPro" id="IPR036188">
    <property type="entry name" value="FAD/NAD-bd_sf"/>
</dbReference>
<evidence type="ECO:0000313" key="5">
    <source>
        <dbReference type="EMBL" id="BFO21652.1"/>
    </source>
</evidence>
<keyword evidence="3" id="KW-0067">ATP-binding</keyword>
<dbReference type="PANTHER" id="PTHR48105">
    <property type="entry name" value="THIOREDOXIN REDUCTASE 1-RELATED-RELATED"/>
    <property type="match status" value="1"/>
</dbReference>
<dbReference type="Gene3D" id="3.30.470.20">
    <property type="entry name" value="ATP-grasp fold, B domain"/>
    <property type="match status" value="1"/>
</dbReference>
<dbReference type="GO" id="GO:0016491">
    <property type="term" value="F:oxidoreductase activity"/>
    <property type="evidence" value="ECO:0007669"/>
    <property type="project" value="UniProtKB-KW"/>
</dbReference>
<evidence type="ECO:0000259" key="4">
    <source>
        <dbReference type="PROSITE" id="PS50975"/>
    </source>
</evidence>
<dbReference type="GO" id="GO:0005524">
    <property type="term" value="F:ATP binding"/>
    <property type="evidence" value="ECO:0007669"/>
    <property type="project" value="UniProtKB-UniRule"/>
</dbReference>